<dbReference type="Gene3D" id="1.20.930.40">
    <property type="entry name" value="Transferrin receptor-like, dimerisation domain"/>
    <property type="match status" value="1"/>
</dbReference>
<dbReference type="EMBL" id="PISP01000001">
    <property type="protein sequence ID" value="PKD44696.1"/>
    <property type="molecule type" value="Genomic_DNA"/>
</dbReference>
<gene>
    <name evidence="7" type="ORF">CWD77_04325</name>
</gene>
<dbReference type="InterPro" id="IPR007365">
    <property type="entry name" value="TFR-like_dimer_dom"/>
</dbReference>
<reference evidence="7 8" key="1">
    <citation type="submission" date="2017-11" db="EMBL/GenBank/DDBJ databases">
        <title>Rhodohalobacter 15182 sp. nov., isolated from a salt lake.</title>
        <authorList>
            <person name="Han S."/>
        </authorList>
    </citation>
    <scope>NUCLEOTIDE SEQUENCE [LARGE SCALE GENOMIC DNA]</scope>
    <source>
        <strain evidence="7 8">15182</strain>
    </source>
</reference>
<dbReference type="SUPFAM" id="SSF52025">
    <property type="entry name" value="PA domain"/>
    <property type="match status" value="1"/>
</dbReference>
<feature type="signal peptide" evidence="3">
    <location>
        <begin position="1"/>
        <end position="23"/>
    </location>
</feature>
<dbReference type="InterPro" id="IPR039373">
    <property type="entry name" value="Peptidase_M28B"/>
</dbReference>
<dbReference type="CDD" id="cd02121">
    <property type="entry name" value="PA_GCPII_like"/>
    <property type="match status" value="1"/>
</dbReference>
<keyword evidence="7" id="KW-0645">Protease</keyword>
<dbReference type="FunFam" id="3.40.630.10:FF:000101">
    <property type="entry name" value="N-acetylated alpha-linked acidic dipeptidase like 1"/>
    <property type="match status" value="1"/>
</dbReference>
<dbReference type="AlphaFoldDB" id="A0A2N0VKH3"/>
<evidence type="ECO:0000313" key="8">
    <source>
        <dbReference type="Proteomes" id="UP000233398"/>
    </source>
</evidence>
<feature type="coiled-coil region" evidence="2">
    <location>
        <begin position="587"/>
        <end position="614"/>
    </location>
</feature>
<sequence length="709" mass="79245">MMRTFILLLSLPLLLLFSNPLTAQPSTPQSLDGFSQNRVTTQVELEQTLIQALKPEMYREHLYRLTREPNIAGTEENRRVIDYMTESMEEAGLRVDHYDYDVWLPEPGEVKVEIVRPKREPLNNKEYILEEDLYSADERLHHGWNAYSGSGDVTAEVVYANYGTKQDFERLDELGVSVEGKIVIARYGGNFRGYKAKYAEEYGAIGLIIYSDPANGGYVNGPAYPEDKFISESTIQRGSALTTDYYGDPLTPFEPAHPVDGDIDIDRLDPDEVDFHTIPIAPLPYASAQKILEQMDGDPVPDQNWQGGLPFTYRMNSNTPIKVNVKVDQPAELKPITNVIGVIEGSEYPDEWIILGSHFDAWGFGAIDPNSGTAMLLSVADVLGEMVQNGYQPKRSIMIAHWDAEEYLLIGSSEWVEHLTEELDANSILYLNADSAVTGPSFGASSSPSLKKPIIEASKMVQHPDTTLSLYETWAGESDSPSLGNLGGGSDHVGLYMHIGVPAAGISMSQWSPVYHSNYDTFEYYKSHLDGSFSYGPALGGVYGTVALRFAEADLLPYDFERYHEDLVSHLSDIQSKAESYELSIPAELMNEELSEMENLVTQLAENMKNLTASGYANVNRDEINRKLIQLERNFIVDEGMPYSAWLKSIYASPDPYSGYASWMLPAFQYAIEEGFDENEISKWVEIHAEAFKDLNSNISELVDLTSAK</sequence>
<dbReference type="InterPro" id="IPR007484">
    <property type="entry name" value="Peptidase_M28"/>
</dbReference>
<comment type="similarity">
    <text evidence="1">Belongs to the peptidase M28 family. M28B subfamily.</text>
</comment>
<evidence type="ECO:0000259" key="5">
    <source>
        <dbReference type="Pfam" id="PF04253"/>
    </source>
</evidence>
<dbReference type="GO" id="GO:0004180">
    <property type="term" value="F:carboxypeptidase activity"/>
    <property type="evidence" value="ECO:0007669"/>
    <property type="project" value="UniProtKB-KW"/>
</dbReference>
<organism evidence="7 8">
    <name type="scientific">Rhodohalobacter barkolensis</name>
    <dbReference type="NCBI Taxonomy" id="2053187"/>
    <lineage>
        <taxon>Bacteria</taxon>
        <taxon>Pseudomonadati</taxon>
        <taxon>Balneolota</taxon>
        <taxon>Balneolia</taxon>
        <taxon>Balneolales</taxon>
        <taxon>Balneolaceae</taxon>
        <taxon>Rhodohalobacter</taxon>
    </lineage>
</organism>
<feature type="domain" description="PA" evidence="4">
    <location>
        <begin position="153"/>
        <end position="236"/>
    </location>
</feature>
<dbReference type="InterPro" id="IPR003137">
    <property type="entry name" value="PA_domain"/>
</dbReference>
<evidence type="ECO:0000256" key="3">
    <source>
        <dbReference type="SAM" id="SignalP"/>
    </source>
</evidence>
<feature type="domain" description="Peptidase M28" evidence="6">
    <location>
        <begin position="338"/>
        <end position="526"/>
    </location>
</feature>
<accession>A0A2N0VKH3</accession>
<dbReference type="PANTHER" id="PTHR10404">
    <property type="entry name" value="N-ACETYLATED-ALPHA-LINKED ACIDIC DIPEPTIDASE"/>
    <property type="match status" value="1"/>
</dbReference>
<dbReference type="Pfam" id="PF04389">
    <property type="entry name" value="Peptidase_M28"/>
    <property type="match status" value="1"/>
</dbReference>
<keyword evidence="7" id="KW-0378">Hydrolase</keyword>
<dbReference type="Pfam" id="PF02225">
    <property type="entry name" value="PA"/>
    <property type="match status" value="1"/>
</dbReference>
<evidence type="ECO:0000256" key="2">
    <source>
        <dbReference type="SAM" id="Coils"/>
    </source>
</evidence>
<protein>
    <submittedName>
        <fullName evidence="7">Glutamate carboxypeptidase</fullName>
    </submittedName>
</protein>
<feature type="domain" description="Transferrin receptor-like dimerisation" evidence="5">
    <location>
        <begin position="593"/>
        <end position="695"/>
    </location>
</feature>
<evidence type="ECO:0000313" key="7">
    <source>
        <dbReference type="EMBL" id="PKD44696.1"/>
    </source>
</evidence>
<dbReference type="SUPFAM" id="SSF53187">
    <property type="entry name" value="Zn-dependent exopeptidases"/>
    <property type="match status" value="1"/>
</dbReference>
<keyword evidence="3" id="KW-0732">Signal</keyword>
<keyword evidence="2" id="KW-0175">Coiled coil</keyword>
<dbReference type="InterPro" id="IPR036757">
    <property type="entry name" value="TFR-like_dimer_dom_sf"/>
</dbReference>
<comment type="caution">
    <text evidence="7">The sequence shown here is derived from an EMBL/GenBank/DDBJ whole genome shotgun (WGS) entry which is preliminary data.</text>
</comment>
<dbReference type="SUPFAM" id="SSF47672">
    <property type="entry name" value="Transferrin receptor-like dimerisation domain"/>
    <property type="match status" value="1"/>
</dbReference>
<feature type="chain" id="PRO_5014825849" evidence="3">
    <location>
        <begin position="24"/>
        <end position="709"/>
    </location>
</feature>
<dbReference type="InterPro" id="IPR046450">
    <property type="entry name" value="PA_dom_sf"/>
</dbReference>
<dbReference type="Gene3D" id="3.50.30.30">
    <property type="match status" value="1"/>
</dbReference>
<name>A0A2N0VKH3_9BACT</name>
<evidence type="ECO:0000256" key="1">
    <source>
        <dbReference type="ARBA" id="ARBA00005634"/>
    </source>
</evidence>
<evidence type="ECO:0000259" key="4">
    <source>
        <dbReference type="Pfam" id="PF02225"/>
    </source>
</evidence>
<dbReference type="Proteomes" id="UP000233398">
    <property type="component" value="Unassembled WGS sequence"/>
</dbReference>
<proteinExistence type="inferred from homology"/>
<dbReference type="Pfam" id="PF04253">
    <property type="entry name" value="TFR_dimer"/>
    <property type="match status" value="1"/>
</dbReference>
<dbReference type="PANTHER" id="PTHR10404:SF46">
    <property type="entry name" value="VACUOLAR PROTEIN SORTING-ASSOCIATED PROTEIN 70"/>
    <property type="match status" value="1"/>
</dbReference>
<dbReference type="OrthoDB" id="3646048at2"/>
<dbReference type="Gene3D" id="3.40.630.10">
    <property type="entry name" value="Zn peptidases"/>
    <property type="match status" value="1"/>
</dbReference>
<keyword evidence="8" id="KW-1185">Reference proteome</keyword>
<keyword evidence="7" id="KW-0121">Carboxypeptidase</keyword>
<evidence type="ECO:0000259" key="6">
    <source>
        <dbReference type="Pfam" id="PF04389"/>
    </source>
</evidence>
<dbReference type="RefSeq" id="WP_101071985.1">
    <property type="nucleotide sequence ID" value="NZ_PISP01000001.1"/>
</dbReference>